<dbReference type="GeneID" id="27903272"/>
<dbReference type="CDD" id="cd00086">
    <property type="entry name" value="homeodomain"/>
    <property type="match status" value="1"/>
</dbReference>
<dbReference type="InterPro" id="IPR001356">
    <property type="entry name" value="HD"/>
</dbReference>
<dbReference type="PANTHER" id="PTHR24208">
    <property type="entry name" value="LIM/HOMEOBOX PROTEIN LHX"/>
    <property type="match status" value="1"/>
</dbReference>
<keyword evidence="10" id="KW-1185">Reference proteome</keyword>
<dbReference type="SMART" id="SM00389">
    <property type="entry name" value="HOX"/>
    <property type="match status" value="1"/>
</dbReference>
<feature type="compositionally biased region" description="Polar residues" evidence="7">
    <location>
        <begin position="25"/>
        <end position="34"/>
    </location>
</feature>
<dbReference type="PANTHER" id="PTHR24208:SF166">
    <property type="entry name" value="LIM HOMEOBOX TRANSCRIPTION FACTOR 1 ALPHA, ISOFORM B"/>
    <property type="match status" value="1"/>
</dbReference>
<evidence type="ECO:0000313" key="10">
    <source>
        <dbReference type="Proteomes" id="UP000016931"/>
    </source>
</evidence>
<feature type="compositionally biased region" description="Polar residues" evidence="7">
    <location>
        <begin position="351"/>
        <end position="364"/>
    </location>
</feature>
<evidence type="ECO:0000313" key="9">
    <source>
        <dbReference type="EMBL" id="EMF11451.1"/>
    </source>
</evidence>
<evidence type="ECO:0000256" key="1">
    <source>
        <dbReference type="ARBA" id="ARBA00004123"/>
    </source>
</evidence>
<dbReference type="InterPro" id="IPR009057">
    <property type="entry name" value="Homeodomain-like_sf"/>
</dbReference>
<feature type="compositionally biased region" description="Low complexity" evidence="7">
    <location>
        <begin position="445"/>
        <end position="459"/>
    </location>
</feature>
<dbReference type="HOGENOM" id="CLU_032566_0_0_1"/>
<dbReference type="OMA" id="PQMSAPH"/>
<feature type="compositionally biased region" description="Polar residues" evidence="7">
    <location>
        <begin position="411"/>
        <end position="431"/>
    </location>
</feature>
<feature type="region of interest" description="Disordered" evidence="7">
    <location>
        <begin position="336"/>
        <end position="366"/>
    </location>
</feature>
<dbReference type="GO" id="GO:0005634">
    <property type="term" value="C:nucleus"/>
    <property type="evidence" value="ECO:0007669"/>
    <property type="project" value="UniProtKB-SubCell"/>
</dbReference>
<dbReference type="STRING" id="692275.M3CEH6"/>
<evidence type="ECO:0000256" key="7">
    <source>
        <dbReference type="SAM" id="MobiDB-lite"/>
    </source>
</evidence>
<evidence type="ECO:0000256" key="4">
    <source>
        <dbReference type="ARBA" id="ARBA00023242"/>
    </source>
</evidence>
<evidence type="ECO:0000256" key="3">
    <source>
        <dbReference type="ARBA" id="ARBA00023155"/>
    </source>
</evidence>
<dbReference type="AlphaFoldDB" id="M3CEH6"/>
<dbReference type="Gene3D" id="1.10.10.60">
    <property type="entry name" value="Homeodomain-like"/>
    <property type="match status" value="1"/>
</dbReference>
<keyword evidence="3 5" id="KW-0371">Homeobox</keyword>
<comment type="subcellular location">
    <subcellularLocation>
        <location evidence="1 5 6">Nucleus</location>
    </subcellularLocation>
</comment>
<dbReference type="GO" id="GO:0000981">
    <property type="term" value="F:DNA-binding transcription factor activity, RNA polymerase II-specific"/>
    <property type="evidence" value="ECO:0007669"/>
    <property type="project" value="TreeGrafter"/>
</dbReference>
<feature type="compositionally biased region" description="Polar residues" evidence="7">
    <location>
        <begin position="73"/>
        <end position="83"/>
    </location>
</feature>
<feature type="compositionally biased region" description="Polar residues" evidence="7">
    <location>
        <begin position="464"/>
        <end position="494"/>
    </location>
</feature>
<dbReference type="OrthoDB" id="6159439at2759"/>
<keyword evidence="4 5" id="KW-0539">Nucleus</keyword>
<protein>
    <recommendedName>
        <fullName evidence="8">Homeobox domain-containing protein</fullName>
    </recommendedName>
</protein>
<feature type="DNA-binding region" description="Homeobox" evidence="5">
    <location>
        <begin position="161"/>
        <end position="221"/>
    </location>
</feature>
<dbReference type="Proteomes" id="UP000016931">
    <property type="component" value="Unassembled WGS sequence"/>
</dbReference>
<sequence length="559" mass="61978">MLQERYRVPLSPPTSPRMSDAATKPSDQTYQQVPQRPYERLSNVQELDHSYAYGQAPSSLPPPRAQDPHDSGSIPSQNFSQQRPIGPDQQHGPPNVGHVSYRGSAPTSPGDRLTPRSPASNTRDQIEDDDDLVEYGGDDHEEDDDSEKPPMTAAELRAHKRKMKRFRLTHNQTRFLMSEFARQAHPDAVHRERLSREIPGLSARQVQVWFQNRRAKLKRLTNDDRDRMLRSRALPADFDTTQALHSPFGAQPPSMGTSMSAVGTYGYGDNGGIRPLTLDTMRRVPEYEQYTQQYGSPTGVSPALNTFGFTPPHSASEHISPGSVASSMSPYVLQHSGPYDSSRRPPVGLPTVSNTSYPLQSQANHRMPMHERLGRTMGESMGSPLRSSVSYASLSGASAQPRHIPERASSFSDQTYNQQRPPLQNTSSPSAGDTGPYGLGFSYSQVPSYQQNEQQPQQPIASLPQPTESQQYQRQTPSMYAQYPPSSLPGQHSQYPGYGSQYPDYQNTYTQHGQVTEPVSQATPRQHSYQAVAGAPQPYMQVGGANGHRVTDSEMPPSY</sequence>
<dbReference type="EMBL" id="KB456266">
    <property type="protein sequence ID" value="EMF11451.1"/>
    <property type="molecule type" value="Genomic_DNA"/>
</dbReference>
<organism evidence="9 10">
    <name type="scientific">Sphaerulina musiva (strain SO2202)</name>
    <name type="common">Poplar stem canker fungus</name>
    <name type="synonym">Septoria musiva</name>
    <dbReference type="NCBI Taxonomy" id="692275"/>
    <lineage>
        <taxon>Eukaryota</taxon>
        <taxon>Fungi</taxon>
        <taxon>Dikarya</taxon>
        <taxon>Ascomycota</taxon>
        <taxon>Pezizomycotina</taxon>
        <taxon>Dothideomycetes</taxon>
        <taxon>Dothideomycetidae</taxon>
        <taxon>Mycosphaerellales</taxon>
        <taxon>Mycosphaerellaceae</taxon>
        <taxon>Sphaerulina</taxon>
    </lineage>
</organism>
<dbReference type="RefSeq" id="XP_016759572.1">
    <property type="nucleotide sequence ID" value="XM_016906135.1"/>
</dbReference>
<dbReference type="Pfam" id="PF00046">
    <property type="entry name" value="Homeodomain"/>
    <property type="match status" value="1"/>
</dbReference>
<keyword evidence="2 5" id="KW-0238">DNA-binding</keyword>
<evidence type="ECO:0000259" key="8">
    <source>
        <dbReference type="PROSITE" id="PS50071"/>
    </source>
</evidence>
<reference evidence="9 10" key="1">
    <citation type="journal article" date="2012" name="PLoS Pathog.">
        <title>Diverse lifestyles and strategies of plant pathogenesis encoded in the genomes of eighteen Dothideomycetes fungi.</title>
        <authorList>
            <person name="Ohm R.A."/>
            <person name="Feau N."/>
            <person name="Henrissat B."/>
            <person name="Schoch C.L."/>
            <person name="Horwitz B.A."/>
            <person name="Barry K.W."/>
            <person name="Condon B.J."/>
            <person name="Copeland A.C."/>
            <person name="Dhillon B."/>
            <person name="Glaser F."/>
            <person name="Hesse C.N."/>
            <person name="Kosti I."/>
            <person name="LaButti K."/>
            <person name="Lindquist E.A."/>
            <person name="Lucas S."/>
            <person name="Salamov A.A."/>
            <person name="Bradshaw R.E."/>
            <person name="Ciuffetti L."/>
            <person name="Hamelin R.C."/>
            <person name="Kema G.H.J."/>
            <person name="Lawrence C."/>
            <person name="Scott J.A."/>
            <person name="Spatafora J.W."/>
            <person name="Turgeon B.G."/>
            <person name="de Wit P.J.G.M."/>
            <person name="Zhong S."/>
            <person name="Goodwin S.B."/>
            <person name="Grigoriev I.V."/>
        </authorList>
    </citation>
    <scope>NUCLEOTIDE SEQUENCE [LARGE SCALE GENOMIC DNA]</scope>
    <source>
        <strain evidence="9 10">SO2202</strain>
    </source>
</reference>
<feature type="domain" description="Homeobox" evidence="8">
    <location>
        <begin position="159"/>
        <end position="220"/>
    </location>
</feature>
<accession>M3CEH6</accession>
<dbReference type="InterPro" id="IPR050453">
    <property type="entry name" value="LIM_Homeobox_TF"/>
</dbReference>
<dbReference type="SUPFAM" id="SSF46689">
    <property type="entry name" value="Homeodomain-like"/>
    <property type="match status" value="1"/>
</dbReference>
<dbReference type="PROSITE" id="PS50071">
    <property type="entry name" value="HOMEOBOX_2"/>
    <property type="match status" value="1"/>
</dbReference>
<dbReference type="eggNOG" id="KOG0849">
    <property type="taxonomic scope" value="Eukaryota"/>
</dbReference>
<dbReference type="GO" id="GO:0000977">
    <property type="term" value="F:RNA polymerase II transcription regulatory region sequence-specific DNA binding"/>
    <property type="evidence" value="ECO:0007669"/>
    <property type="project" value="TreeGrafter"/>
</dbReference>
<feature type="region of interest" description="Disordered" evidence="7">
    <location>
        <begin position="1"/>
        <end position="151"/>
    </location>
</feature>
<feature type="region of interest" description="Disordered" evidence="7">
    <location>
        <begin position="411"/>
        <end position="502"/>
    </location>
</feature>
<name>M3CEH6_SPHMS</name>
<evidence type="ECO:0000256" key="2">
    <source>
        <dbReference type="ARBA" id="ARBA00023125"/>
    </source>
</evidence>
<evidence type="ECO:0000256" key="5">
    <source>
        <dbReference type="PROSITE-ProRule" id="PRU00108"/>
    </source>
</evidence>
<proteinExistence type="predicted"/>
<gene>
    <name evidence="9" type="ORF">SEPMUDRAFT_150384</name>
</gene>
<evidence type="ECO:0000256" key="6">
    <source>
        <dbReference type="RuleBase" id="RU000682"/>
    </source>
</evidence>